<dbReference type="InterPro" id="IPR017970">
    <property type="entry name" value="Homeobox_CS"/>
</dbReference>
<dbReference type="SMART" id="SM00389">
    <property type="entry name" value="HOX"/>
    <property type="match status" value="2"/>
</dbReference>
<dbReference type="PANTHER" id="PTHR45659">
    <property type="entry name" value="HOMEOBOX PROTEIN HOX"/>
    <property type="match status" value="1"/>
</dbReference>
<feature type="domain" description="Homeobox" evidence="9">
    <location>
        <begin position="137"/>
        <end position="197"/>
    </location>
</feature>
<dbReference type="STRING" id="2018661.A0A2A2L2V0"/>
<dbReference type="InterPro" id="IPR050296">
    <property type="entry name" value="Antp_homeobox"/>
</dbReference>
<gene>
    <name evidence="10" type="ORF">WR25_11076</name>
</gene>
<protein>
    <recommendedName>
        <fullName evidence="9">Homeobox domain-containing protein</fullName>
    </recommendedName>
</protein>
<dbReference type="AlphaFoldDB" id="A0A2A2L2V0"/>
<dbReference type="SUPFAM" id="SSF46689">
    <property type="entry name" value="Homeodomain-like"/>
    <property type="match status" value="2"/>
</dbReference>
<dbReference type="CDD" id="cd00086">
    <property type="entry name" value="homeodomain"/>
    <property type="match status" value="2"/>
</dbReference>
<feature type="region of interest" description="Disordered" evidence="8">
    <location>
        <begin position="195"/>
        <end position="223"/>
    </location>
</feature>
<evidence type="ECO:0000256" key="1">
    <source>
        <dbReference type="ARBA" id="ARBA00004123"/>
    </source>
</evidence>
<feature type="domain" description="Homeobox" evidence="9">
    <location>
        <begin position="289"/>
        <end position="349"/>
    </location>
</feature>
<evidence type="ECO:0000256" key="7">
    <source>
        <dbReference type="RuleBase" id="RU000682"/>
    </source>
</evidence>
<comment type="caution">
    <text evidence="10">The sequence shown here is derived from an EMBL/GenBank/DDBJ whole genome shotgun (WGS) entry which is preliminary data.</text>
</comment>
<keyword evidence="3 6" id="KW-0238">DNA-binding</keyword>
<dbReference type="InterPro" id="IPR020479">
    <property type="entry name" value="HD_metazoa"/>
</dbReference>
<evidence type="ECO:0000313" key="11">
    <source>
        <dbReference type="Proteomes" id="UP000218231"/>
    </source>
</evidence>
<feature type="DNA-binding region" description="Homeobox" evidence="6">
    <location>
        <begin position="139"/>
        <end position="198"/>
    </location>
</feature>
<dbReference type="InterPro" id="IPR000047">
    <property type="entry name" value="HTH_motif"/>
</dbReference>
<organism evidence="10 11">
    <name type="scientific">Diploscapter pachys</name>
    <dbReference type="NCBI Taxonomy" id="2018661"/>
    <lineage>
        <taxon>Eukaryota</taxon>
        <taxon>Metazoa</taxon>
        <taxon>Ecdysozoa</taxon>
        <taxon>Nematoda</taxon>
        <taxon>Chromadorea</taxon>
        <taxon>Rhabditida</taxon>
        <taxon>Rhabditina</taxon>
        <taxon>Rhabditomorpha</taxon>
        <taxon>Rhabditoidea</taxon>
        <taxon>Rhabditidae</taxon>
        <taxon>Diploscapter</taxon>
    </lineage>
</organism>
<dbReference type="PRINTS" id="PR00024">
    <property type="entry name" value="HOMEOBOX"/>
</dbReference>
<dbReference type="InterPro" id="IPR001356">
    <property type="entry name" value="HD"/>
</dbReference>
<dbReference type="GO" id="GO:0009952">
    <property type="term" value="P:anterior/posterior pattern specification"/>
    <property type="evidence" value="ECO:0007669"/>
    <property type="project" value="TreeGrafter"/>
</dbReference>
<dbReference type="PROSITE" id="PS50071">
    <property type="entry name" value="HOMEOBOX_2"/>
    <property type="match status" value="2"/>
</dbReference>
<dbReference type="PROSITE" id="PS00027">
    <property type="entry name" value="HOMEOBOX_1"/>
    <property type="match status" value="1"/>
</dbReference>
<dbReference type="Gene3D" id="1.10.10.60">
    <property type="entry name" value="Homeodomain-like"/>
    <property type="match status" value="2"/>
</dbReference>
<evidence type="ECO:0000256" key="3">
    <source>
        <dbReference type="ARBA" id="ARBA00023125"/>
    </source>
</evidence>
<dbReference type="GO" id="GO:0005634">
    <property type="term" value="C:nucleus"/>
    <property type="evidence" value="ECO:0007669"/>
    <property type="project" value="UniProtKB-SubCell"/>
</dbReference>
<evidence type="ECO:0000256" key="6">
    <source>
        <dbReference type="PROSITE-ProRule" id="PRU00108"/>
    </source>
</evidence>
<keyword evidence="5 6" id="KW-0539">Nucleus</keyword>
<sequence>MNSNGAVFADFTGLTASSAITGSTSSLLNNGVTTNGNVSATATSSVSTPGSTTSDGNDHLQKLAAMAHGVGKEDPDSATSASSAEALYQGFPASAAPYLQNYASGWPNCYPQFGQAFASGAIPAWSPYYGHSWTGYSQSKKGRQTYQRYQTSVLEQKFQQSSYVSKKQREELRLQTNLTDRQIKIWFQNRRMKAKKEKQRIDDQGEPPHTLPLPASATGAKPQMPISHHAHHQLQLGTATGMTNMEDDKAWPAAAVAANMAAATWNHTMMLQQHPAPYHLGQYPLFVDLCRKRGRQTYTRQQTLELEKEFHYNKYLTRRRRIELNRSLGLSERQIKIWFQNRRMKQKKEVKAQELEFKSEEAN</sequence>
<dbReference type="Proteomes" id="UP000218231">
    <property type="component" value="Unassembled WGS sequence"/>
</dbReference>
<keyword evidence="4 6" id="KW-0371">Homeobox</keyword>
<feature type="DNA-binding region" description="Homeobox" evidence="6">
    <location>
        <begin position="291"/>
        <end position="350"/>
    </location>
</feature>
<evidence type="ECO:0000256" key="4">
    <source>
        <dbReference type="ARBA" id="ARBA00023155"/>
    </source>
</evidence>
<proteinExistence type="predicted"/>
<dbReference type="GO" id="GO:0000981">
    <property type="term" value="F:DNA-binding transcription factor activity, RNA polymerase II-specific"/>
    <property type="evidence" value="ECO:0007669"/>
    <property type="project" value="InterPro"/>
</dbReference>
<dbReference type="EMBL" id="LIAE01007248">
    <property type="protein sequence ID" value="PAV80596.1"/>
    <property type="molecule type" value="Genomic_DNA"/>
</dbReference>
<reference evidence="10 11" key="1">
    <citation type="journal article" date="2017" name="Curr. Biol.">
        <title>Genome architecture and evolution of a unichromosomal asexual nematode.</title>
        <authorList>
            <person name="Fradin H."/>
            <person name="Zegar C."/>
            <person name="Gutwein M."/>
            <person name="Lucas J."/>
            <person name="Kovtun M."/>
            <person name="Corcoran D."/>
            <person name="Baugh L.R."/>
            <person name="Kiontke K."/>
            <person name="Gunsalus K."/>
            <person name="Fitch D.H."/>
            <person name="Piano F."/>
        </authorList>
    </citation>
    <scope>NUCLEOTIDE SEQUENCE [LARGE SCALE GENOMIC DNA]</scope>
    <source>
        <strain evidence="10">PF1309</strain>
    </source>
</reference>
<comment type="subcellular location">
    <subcellularLocation>
        <location evidence="1 6 7">Nucleus</location>
    </subcellularLocation>
</comment>
<keyword evidence="11" id="KW-1185">Reference proteome</keyword>
<keyword evidence="2" id="KW-0217">Developmental protein</keyword>
<evidence type="ECO:0000313" key="10">
    <source>
        <dbReference type="EMBL" id="PAV80596.1"/>
    </source>
</evidence>
<dbReference type="PRINTS" id="PR00031">
    <property type="entry name" value="HTHREPRESSR"/>
</dbReference>
<accession>A0A2A2L2V0</accession>
<dbReference type="GO" id="GO:0000978">
    <property type="term" value="F:RNA polymerase II cis-regulatory region sequence-specific DNA binding"/>
    <property type="evidence" value="ECO:0007669"/>
    <property type="project" value="TreeGrafter"/>
</dbReference>
<evidence type="ECO:0000256" key="8">
    <source>
        <dbReference type="SAM" id="MobiDB-lite"/>
    </source>
</evidence>
<dbReference type="InterPro" id="IPR009057">
    <property type="entry name" value="Homeodomain-like_sf"/>
</dbReference>
<evidence type="ECO:0000259" key="9">
    <source>
        <dbReference type="PROSITE" id="PS50071"/>
    </source>
</evidence>
<evidence type="ECO:0000256" key="2">
    <source>
        <dbReference type="ARBA" id="ARBA00022473"/>
    </source>
</evidence>
<dbReference type="OrthoDB" id="6159439at2759"/>
<dbReference type="Pfam" id="PF00046">
    <property type="entry name" value="Homeodomain"/>
    <property type="match status" value="2"/>
</dbReference>
<dbReference type="PANTHER" id="PTHR45659:SF4">
    <property type="entry name" value="HOMEOBOX PROTEIN ABDOMINAL-A"/>
    <property type="match status" value="1"/>
</dbReference>
<evidence type="ECO:0000256" key="5">
    <source>
        <dbReference type="ARBA" id="ARBA00023242"/>
    </source>
</evidence>
<name>A0A2A2L2V0_9BILA</name>